<dbReference type="InterPro" id="IPR029058">
    <property type="entry name" value="AB_hydrolase_fold"/>
</dbReference>
<reference evidence="4" key="1">
    <citation type="journal article" date="2019" name="Int. J. Syst. Evol. Microbiol.">
        <title>The Global Catalogue of Microorganisms (GCM) 10K type strain sequencing project: providing services to taxonomists for standard genome sequencing and annotation.</title>
        <authorList>
            <consortium name="The Broad Institute Genomics Platform"/>
            <consortium name="The Broad Institute Genome Sequencing Center for Infectious Disease"/>
            <person name="Wu L."/>
            <person name="Ma J."/>
        </authorList>
    </citation>
    <scope>NUCLEOTIDE SEQUENCE [LARGE SCALE GENOMIC DNA]</scope>
    <source>
        <strain evidence="4">JCM 18424</strain>
    </source>
</reference>
<dbReference type="Proteomes" id="UP001500631">
    <property type="component" value="Unassembled WGS sequence"/>
</dbReference>
<keyword evidence="4" id="KW-1185">Reference proteome</keyword>
<comment type="caution">
    <text evidence="3">The sequence shown here is derived from an EMBL/GenBank/DDBJ whole genome shotgun (WGS) entry which is preliminary data.</text>
</comment>
<dbReference type="PANTHER" id="PTHR12277:SF81">
    <property type="entry name" value="PROTEIN ABHD13"/>
    <property type="match status" value="1"/>
</dbReference>
<accession>A0ABP9MHB5</accession>
<dbReference type="Gene3D" id="3.40.50.1820">
    <property type="entry name" value="alpha/beta hydrolase"/>
    <property type="match status" value="2"/>
</dbReference>
<dbReference type="InterPro" id="IPR022742">
    <property type="entry name" value="Hydrolase_4"/>
</dbReference>
<dbReference type="PANTHER" id="PTHR12277">
    <property type="entry name" value="ALPHA/BETA HYDROLASE DOMAIN-CONTAINING PROTEIN"/>
    <property type="match status" value="1"/>
</dbReference>
<dbReference type="GO" id="GO:0016787">
    <property type="term" value="F:hydrolase activity"/>
    <property type="evidence" value="ECO:0007669"/>
    <property type="project" value="UniProtKB-KW"/>
</dbReference>
<evidence type="ECO:0000313" key="4">
    <source>
        <dbReference type="Proteomes" id="UP001500631"/>
    </source>
</evidence>
<keyword evidence="1" id="KW-1133">Transmembrane helix</keyword>
<gene>
    <name evidence="3" type="ORF">GCM10023338_05410</name>
</gene>
<dbReference type="EMBL" id="BAABKE010000002">
    <property type="protein sequence ID" value="GAA5095737.1"/>
    <property type="molecule type" value="Genomic_DNA"/>
</dbReference>
<evidence type="ECO:0000256" key="1">
    <source>
        <dbReference type="SAM" id="Phobius"/>
    </source>
</evidence>
<feature type="transmembrane region" description="Helical" evidence="1">
    <location>
        <begin position="5"/>
        <end position="23"/>
    </location>
</feature>
<evidence type="ECO:0000259" key="2">
    <source>
        <dbReference type="Pfam" id="PF12146"/>
    </source>
</evidence>
<dbReference type="RefSeq" id="WP_077924651.1">
    <property type="nucleotide sequence ID" value="NZ_BAABKE010000002.1"/>
</dbReference>
<proteinExistence type="predicted"/>
<protein>
    <submittedName>
        <fullName evidence="3">Alpha/beta hydrolase</fullName>
    </submittedName>
</protein>
<sequence length="296" mass="32978">MCKKIGVMIGGLVLIIISYIWLIKKAESYFFYPDDIDYGLSPTQQNLQFEVVNISSINGIQLNGWFVPAVINEAGGQDATQAKGTVIHVHGNAANITNHWSFISWLPSQGYNVLTFDYRSYGQSDAIEPTIKGLYEDTNAVIHYVLNRSDLENMPVFMLGQSLGGNNTLAALAKMSPKSRERICAAVIDSTFYSYSLIANDKVSGAGILLANEYSANVSLSVLSDLPILFLHGKKDRIIPYQHSEQLYALQTDNRALLLVEGADHLAALYRPIFGERYINEVARYLDLERQKCVQK</sequence>
<keyword evidence="1" id="KW-0472">Membrane</keyword>
<dbReference type="Pfam" id="PF12146">
    <property type="entry name" value="Hydrolase_4"/>
    <property type="match status" value="1"/>
</dbReference>
<feature type="domain" description="Serine aminopeptidase S33" evidence="2">
    <location>
        <begin position="81"/>
        <end position="185"/>
    </location>
</feature>
<name>A0ABP9MHB5_9GAMM</name>
<organism evidence="3 4">
    <name type="scientific">Wohlfahrtiimonas larvae</name>
    <dbReference type="NCBI Taxonomy" id="1157986"/>
    <lineage>
        <taxon>Bacteria</taxon>
        <taxon>Pseudomonadati</taxon>
        <taxon>Pseudomonadota</taxon>
        <taxon>Gammaproteobacteria</taxon>
        <taxon>Cardiobacteriales</taxon>
        <taxon>Ignatzschineriaceae</taxon>
        <taxon>Wohlfahrtiimonas</taxon>
    </lineage>
</organism>
<dbReference type="SUPFAM" id="SSF53474">
    <property type="entry name" value="alpha/beta-Hydrolases"/>
    <property type="match status" value="1"/>
</dbReference>
<keyword evidence="3" id="KW-0378">Hydrolase</keyword>
<evidence type="ECO:0000313" key="3">
    <source>
        <dbReference type="EMBL" id="GAA5095737.1"/>
    </source>
</evidence>
<keyword evidence="1" id="KW-0812">Transmembrane</keyword>